<evidence type="ECO:0000313" key="4">
    <source>
        <dbReference type="EMBL" id="MBZ9610309.1"/>
    </source>
</evidence>
<reference evidence="4 5" key="1">
    <citation type="submission" date="2021-08" db="EMBL/GenBank/DDBJ databases">
        <title>Rheinheimera aquimaris sp. nov., isolated from seawater of the East Sea in Korea.</title>
        <authorList>
            <person name="Kim K.H."/>
            <person name="Wenting R."/>
            <person name="Kim K.R."/>
            <person name="Jeon C.O."/>
        </authorList>
    </citation>
    <scope>NUCLEOTIDE SEQUENCE [LARGE SCALE GENOMIC DNA]</scope>
    <source>
        <strain evidence="4 5">MA-13</strain>
    </source>
</reference>
<evidence type="ECO:0000256" key="2">
    <source>
        <dbReference type="ARBA" id="ARBA00037999"/>
    </source>
</evidence>
<dbReference type="Gene3D" id="3.40.640.10">
    <property type="entry name" value="Type I PLP-dependent aspartate aminotransferase-like (Major domain)"/>
    <property type="match status" value="1"/>
</dbReference>
<dbReference type="Gene3D" id="3.90.1150.10">
    <property type="entry name" value="Aspartate Aminotransferase, domain 1"/>
    <property type="match status" value="1"/>
</dbReference>
<dbReference type="RefSeq" id="WP_205310152.1">
    <property type="nucleotide sequence ID" value="NZ_JAERPS020000001.1"/>
</dbReference>
<dbReference type="Proteomes" id="UP000663814">
    <property type="component" value="Unassembled WGS sequence"/>
</dbReference>
<dbReference type="PIRSF" id="PIRSF000390">
    <property type="entry name" value="PLP_StrS"/>
    <property type="match status" value="1"/>
</dbReference>
<evidence type="ECO:0000256" key="1">
    <source>
        <dbReference type="ARBA" id="ARBA00022898"/>
    </source>
</evidence>
<organism evidence="4 5">
    <name type="scientific">Rheinheimera maricola</name>
    <dbReference type="NCBI Taxonomy" id="2793282"/>
    <lineage>
        <taxon>Bacteria</taxon>
        <taxon>Pseudomonadati</taxon>
        <taxon>Pseudomonadota</taxon>
        <taxon>Gammaproteobacteria</taxon>
        <taxon>Chromatiales</taxon>
        <taxon>Chromatiaceae</taxon>
        <taxon>Rheinheimera</taxon>
    </lineage>
</organism>
<keyword evidence="4" id="KW-0032">Aminotransferase</keyword>
<keyword evidence="5" id="KW-1185">Reference proteome</keyword>
<sequence length="373" mass="41940">MIAFDTPILVTRPIFPDINGYKKQLDAIWESQWLSNNGPKHKALEAQLQRFINAPNLSLFNNGTVALQTAIQSLRLQGEVITTPFSFPATTHVLTWNGIQPVFCDIHPQTLTLDPAKIESLITAKTSAILGVHVYGIPCHVQEIEEVASRHGLRVVYDAAHAFTTKVNGLEIAQYGDISMFSFHPTKLFHTGEGGALVYNDSNLKERIDYLKNFGIKNENEVILPGINGKMSELQAAMGLEVLPLVEQEKYKRSKIREVYTRFLSQVPGITVLAVEDNASQSEQYFCIRIDAKAFGLSRNDVYEKLKTFNVFSRKYFYPLISNYPCYSNIASANPAYLPVASQAEHEVLCLPFYGALPLEYVERICKIILSFR</sequence>
<dbReference type="PANTHER" id="PTHR30244:SF9">
    <property type="entry name" value="PROTEIN RV3402C"/>
    <property type="match status" value="1"/>
</dbReference>
<dbReference type="EMBL" id="JAERPS020000001">
    <property type="protein sequence ID" value="MBZ9610309.1"/>
    <property type="molecule type" value="Genomic_DNA"/>
</dbReference>
<gene>
    <name evidence="4" type="ORF">I4W93_001745</name>
</gene>
<keyword evidence="4" id="KW-0808">Transferase</keyword>
<dbReference type="CDD" id="cd00616">
    <property type="entry name" value="AHBA_syn"/>
    <property type="match status" value="1"/>
</dbReference>
<dbReference type="Pfam" id="PF01041">
    <property type="entry name" value="DegT_DnrJ_EryC1"/>
    <property type="match status" value="1"/>
</dbReference>
<keyword evidence="1 3" id="KW-0663">Pyridoxal phosphate</keyword>
<comment type="similarity">
    <text evidence="2 3">Belongs to the DegT/DnrJ/EryC1 family.</text>
</comment>
<evidence type="ECO:0000256" key="3">
    <source>
        <dbReference type="RuleBase" id="RU004508"/>
    </source>
</evidence>
<dbReference type="SUPFAM" id="SSF53383">
    <property type="entry name" value="PLP-dependent transferases"/>
    <property type="match status" value="1"/>
</dbReference>
<accession>A0ABS7X428</accession>
<evidence type="ECO:0000313" key="5">
    <source>
        <dbReference type="Proteomes" id="UP000663814"/>
    </source>
</evidence>
<proteinExistence type="inferred from homology"/>
<protein>
    <submittedName>
        <fullName evidence="4">DegT/DnrJ/EryC1/StrS family aminotransferase</fullName>
    </submittedName>
</protein>
<dbReference type="InterPro" id="IPR000653">
    <property type="entry name" value="DegT/StrS_aminotransferase"/>
</dbReference>
<dbReference type="InterPro" id="IPR015421">
    <property type="entry name" value="PyrdxlP-dep_Trfase_major"/>
</dbReference>
<name>A0ABS7X428_9GAMM</name>
<dbReference type="InterPro" id="IPR015422">
    <property type="entry name" value="PyrdxlP-dep_Trfase_small"/>
</dbReference>
<dbReference type="PANTHER" id="PTHR30244">
    <property type="entry name" value="TRANSAMINASE"/>
    <property type="match status" value="1"/>
</dbReference>
<comment type="caution">
    <text evidence="4">The sequence shown here is derived from an EMBL/GenBank/DDBJ whole genome shotgun (WGS) entry which is preliminary data.</text>
</comment>
<dbReference type="GO" id="GO:0008483">
    <property type="term" value="F:transaminase activity"/>
    <property type="evidence" value="ECO:0007669"/>
    <property type="project" value="UniProtKB-KW"/>
</dbReference>
<dbReference type="InterPro" id="IPR015424">
    <property type="entry name" value="PyrdxlP-dep_Trfase"/>
</dbReference>